<protein>
    <submittedName>
        <fullName evidence="3">Hemagglutinin</fullName>
    </submittedName>
</protein>
<feature type="domain" description="PKD/Chitinase" evidence="2">
    <location>
        <begin position="6038"/>
        <end position="6114"/>
    </location>
</feature>
<proteinExistence type="predicted"/>
<gene>
    <name evidence="3" type="ORF">CYR32_14700</name>
</gene>
<dbReference type="OrthoDB" id="8481600at2"/>
<keyword evidence="1" id="KW-0768">Sushi</keyword>
<feature type="domain" description="PKD/Chitinase" evidence="2">
    <location>
        <begin position="494"/>
        <end position="572"/>
    </location>
</feature>
<dbReference type="InterPro" id="IPR022038">
    <property type="entry name" value="Ig-like_bact"/>
</dbReference>
<keyword evidence="4" id="KW-1185">Reference proteome</keyword>
<dbReference type="PANTHER" id="PTHR19325">
    <property type="entry name" value="COMPLEMENT COMPONENT-RELATED SUSHI DOMAIN-CONTAINING"/>
    <property type="match status" value="1"/>
</dbReference>
<feature type="domain" description="PKD/Chitinase" evidence="2">
    <location>
        <begin position="5127"/>
        <end position="5206"/>
    </location>
</feature>
<dbReference type="Pfam" id="PF19077">
    <property type="entry name" value="Big_13"/>
    <property type="match status" value="15"/>
</dbReference>
<dbReference type="NCBIfam" id="NF033510">
    <property type="entry name" value="Ca_tandemer"/>
    <property type="match status" value="62"/>
</dbReference>
<reference evidence="3 4" key="1">
    <citation type="submission" date="2017-12" db="EMBL/GenBank/DDBJ databases">
        <title>Characterization of six clinical isolates of Enterochimera gen. nov., a novel genus of the Yersiniaciae family and the three species Enterochimera arupensis sp. nov., Enterochimera coloradensis sp. nov, and Enterochimera californica sp. nov.</title>
        <authorList>
            <person name="Rossi A."/>
            <person name="Fisher M."/>
        </authorList>
    </citation>
    <scope>NUCLEOTIDE SEQUENCE [LARGE SCALE GENOMIC DNA]</scope>
    <source>
        <strain evidence="4">2016-Iso4</strain>
    </source>
</reference>
<organism evidence="3 4">
    <name type="scientific">Chimaeribacter coloradensis</name>
    <dbReference type="NCBI Taxonomy" id="2060068"/>
    <lineage>
        <taxon>Bacteria</taxon>
        <taxon>Pseudomonadati</taxon>
        <taxon>Pseudomonadota</taxon>
        <taxon>Gammaproteobacteria</taxon>
        <taxon>Enterobacterales</taxon>
        <taxon>Yersiniaceae</taxon>
        <taxon>Chimaeribacter</taxon>
    </lineage>
</organism>
<dbReference type="InterPro" id="IPR013783">
    <property type="entry name" value="Ig-like_fold"/>
</dbReference>
<dbReference type="InterPro" id="IPR044016">
    <property type="entry name" value="Big_13"/>
</dbReference>
<dbReference type="Gene3D" id="2.60.40.10">
    <property type="entry name" value="Immunoglobulins"/>
    <property type="match status" value="62"/>
</dbReference>
<evidence type="ECO:0000256" key="1">
    <source>
        <dbReference type="ARBA" id="ARBA00022659"/>
    </source>
</evidence>
<dbReference type="PANTHER" id="PTHR19325:SF575">
    <property type="entry name" value="LOCOMOTION-RELATED PROTEIN HIKARU GENKI"/>
    <property type="match status" value="1"/>
</dbReference>
<dbReference type="SMART" id="SM00089">
    <property type="entry name" value="PKD"/>
    <property type="match status" value="6"/>
</dbReference>
<evidence type="ECO:0000313" key="3">
    <source>
        <dbReference type="EMBL" id="PLR32898.1"/>
    </source>
</evidence>
<dbReference type="Pfam" id="PF12245">
    <property type="entry name" value="Big_3_2"/>
    <property type="match status" value="1"/>
</dbReference>
<dbReference type="EMBL" id="PJZH01000016">
    <property type="protein sequence ID" value="PLR32898.1"/>
    <property type="molecule type" value="Genomic_DNA"/>
</dbReference>
<dbReference type="Proteomes" id="UP000234503">
    <property type="component" value="Unassembled WGS sequence"/>
</dbReference>
<evidence type="ECO:0000313" key="4">
    <source>
        <dbReference type="Proteomes" id="UP000234503"/>
    </source>
</evidence>
<feature type="domain" description="PKD/Chitinase" evidence="2">
    <location>
        <begin position="1395"/>
        <end position="1475"/>
    </location>
</feature>
<dbReference type="InterPro" id="IPR049826">
    <property type="entry name" value="Ig-like_ice"/>
</dbReference>
<feature type="domain" description="PKD/Chitinase" evidence="2">
    <location>
        <begin position="3711"/>
        <end position="3790"/>
    </location>
</feature>
<evidence type="ECO:0000259" key="2">
    <source>
        <dbReference type="SMART" id="SM00089"/>
    </source>
</evidence>
<dbReference type="InterPro" id="IPR050350">
    <property type="entry name" value="Compl-Cell_Adhes-Reg"/>
</dbReference>
<sequence length="6453" mass="636117">MQNAEAGSVVQVTLNGVTYSGTVAADGSFSISIPASALQGLADGSYPLGVTVTNAAGLSGQATATLVVDTTAPTVTVNPVAGDNLIDANEAAQPLTISGTASASEAGQTVTVTLNGTAYTGTVGADGSWSLTLPAGALNGLANGTYLLTTSLTDAAGNTTTVTQSVTLNTTGATLPTLTLAPFAGDNVVDGTEAQSAQTLSGTTTGVEAGQTVTLVLNGITYTAAVNADGSWSTTVPAADLAQLAAGTTTLTATVTTLAGVQAADSETITVNLSAAQPTLTLAPFTGDNVIDRTEVLADQTLSGTTTGVEAGQTVTLVLNGITYTAAVNADGSWSTTVPAADLAQLAAGTTTLTAAVSTAGGVAADASATLTVAGQPTLNPVTGDNIINAADAGADLVLSGTTGTAGVGQSVTVTLGGTTYTGSVDAAGNWTVTVPSETLQALPQGTTTLDVAITDAAGNVTPLTATVTNDTAAPVLAVDPVAGDQTINIAEGQADIVVSGTTSDPAAPLSVTLNGVAYTPVIAADGSWTATIPANTLTYPAGSYPLEVTTTDAAGNPATVTQTLYLHADPAAAPTVSINAFAGDNTVDGAELATAQVLSGTTTNMEAGQTLTINIGASLQRTAVVQADGSWQLTLTAEELGALPAGTTDITVQATDAAGNPATSTPLSIGVIPTQGGVAIDAVTGDNLINAAEAAAGLTLQGTTLNVAEGTTVDVTLNGITYSAITQADGSWSVNVPAADAQLLGDGSYPVTVTTTDNNGAALTTSTTITTAIATQPVVTINPPLGDGVLNLAEAATDQTLTGNTGVTGAGQAVTLTLGGVAYNATVAADGSWSLVVPAADLQALPDGSVPYSVVAADAAGNSNTLSGSLPVDFGAPTLTLNPVAGDGILNAAEQQVTQILSGTAFGVEPGQAVTVTLNGVTYSAPVLSGGSWQVEIPAADLAQLANGGLTVTATVADAAGNSVSESQTLIVNNTLGGLALDPIAGDNRINATEATAPLVLTGSAANVAEGSPVTVTLNERTYTAAVGADGSWTITVPVADVAALPDGTNTLTVTATDAAGNPLSSSVDIDTRITTLPEPVADAPFGDGTLSGPEAAVDQTLTGSTGVTGSGQSVVVNLNGVDYAATVQPDGTWSATIPAADLQAIPPGSTPLTVTATDPAGNSDSSTTPVTVVGSSNLIVIDPVTGDNLVNADEAVGGITLSGTADSLPAGTALTLTLAGQTYTATTAADGSWSVDVPEADVLAWTDNPLLLVVTAPDGTSNSVEIGNYVTSPLAPTFDTPFGDNVLNIEEAAADQTLSGTTGAAGAGQTVTVTLDGTTYPGSVDNDGNWTVSLPAAALQALADGTTTIEVTVSDVAGNSATTSQTPTVALTAPTLTVGTIADDNVINYAEAQAGVTLTGTSSLPGSTVTVTLGSETFTADTGTDGSWTLTLPAGALSAGGAFPDGTYPLTATLTDANGNTTTTTQPVVINADEDSLPTVTLDNVSGDNQLTEAEHQVSQTLSGTTTNVEPGQQVTLTFNNLTYTATVQGDGSWSVIVPAADIAALPAGASTVTATVSDSAGNTATAAEQSVTVVETLGGIAIDTIATDNRINAAEAATDLVVQGSVSNVAENALVTFSFAGRSFFSRVASSGWRVTVPAEVAQSVGSGTVVATVSTTDLDGNTTTNELPISLYVSPVPVASLDTPFGDGFLNAQDVTAAQTLTGRTGVSGAGQTVTVTLAGTTLTGTVGNDGVWNVTVPVAVLQQLSESASPVTVEVQVADAGGNTSTTSGTAVVDLTAPVLTLNTLAGDDILNAAEQAVPLVISGTATGGVEGQTVTVTLNGISYTATVQASGNWQVTVPAADLAQLTNGGFTVTASVNDAAGNPGTVSDVLVVNTDLGGIAIDAISGDNALSQAESGQPLVIGGTTANVTAGSSVSVVLAGVTYTTTVNADGSWSVTVPAADVGGLPDGLNSVTATVTDAGGTGESATATLDVHITNLPQAVLDAPATLNGDAAQAELALTGSTGVSGDGQTVTLTLNGQTFTGLVDGDGNWRVAVPASALQALTDGDYPLAVTVTDAAGNISTATGTLPVDVTAPTLAIDPVTGDNILNQTEVQAGITVTGQSDNLDGTVTVTFNDQTYTATVGGDGSWSVAIPADALAGLAGNLPLTATLTDAAGNVTTVSQTVTVDATDLPQLTLDPFTGDNELDSAEIGVAQTLTGTTTNVEAGQTVTVTLNNQTYTTTVQADGSWSLIVPAADLALLGTGSATLTATVADLAGNSITAEETLTVVTGQEAVAIDTLAGDNFLNAAEAGEPLAVSGVAVGVAEGNAVTVTFNDQTYTSTVNADGSWRVEIPADDLAGLADGTYSVTASAVDNNGATVTDSQDLVVLVNNLPAPISLTPFGDGYLSISEAAAGQALTGQTGVSGTGQSVTVTLAGQNFTATVDENGFWSADIPAEVLQSLTNGLVNFTIAATDAAGNSSEATGAFTVDFTAPGLSIGPISNDNIINIAEAAGEVVLRGTSADIPQNGAAGATVTVTLNGETYTTTVTEEGTWSVPLPVGALAGLPDGSYPITAAITDDAGNSTSVTGSVTLATDPANAPQITFDPFAGDNVLNGAEQNTTQLLSGTVSNVEAGQVVTLTLNDRSYTATVQPDGSWSTEVPANDLRLLSNGTVTISASVQNVAGNPGTAESSLTVDLDQGGLSLSPLAGDNLLNAEEAANDLVISGTSLDVPAGALITVTLNGQTYTTTLGDAQGGWSVTVPAAALALLPDGPQTVTVTSTDSAGNPVTTDATLTVLINNLPVPTLDLPFGDGILNSNEALVSQTLTGSTGVSGAGQSVSLTLGGTLYTGTVDENGLWSLTLPPQALSNLPEGTTTLPITVSDLAGNTATLNGSAQLDFTAPTVVVNPIANDNIANASEIAAGVVVSGSGSEVGEVVTVTILFNGISYDATVQPGGGWSLTLPPSALANLPDGNYDLSVSLTDISGNTSTLIQTLTLDGAAANLPQITINAVAGDDILNGAEIQSAQLISGVAQNVETGQSVQITLGDNTYTAQVQAGGVWSVTIPAADLALLADGAQTLSAGVADVAGNLATTSRPITLNNAQGGISINPVTGDNLINAAEAGAAITLSGNTANVAGGATVTVTLNGVTYTADVGADGSWTATVPAEDAALLTDGNLLLSASVTDNGGTVQTTDVTLGVFTTPVPVPVVNDLFADGVLSSGEAAQSLGQSIAGSTGVTGNGQTVVVTLAGQQINAVVDNTGAWSATLPSALLTGLAGGTNSLIVTATDAAGNTNQTEATFEVDFTPPTLTLDPIAGDNILINSDTNTTISGTTDAVGQTVVVTLFDVPYQAEVQQDGTWTLFLSGLNQMPNGTYPVTVSVTDASGNVTTLTDQLQVARNLDIAITRDALTGDDVLNGAEVLADQVITGSTVGVEAGQTLTLRFNGTDYTTTVTSGGGWSVTIPQTALAGLASGEQVIIETRVTDIYGNPAVQSSSVTVNLEQGGIAFDPVSGDNAINAQEATGDIVLSGATANVAAGATLALTFDGNSYTTTVNADGSWSFTVPAADVAGLPDGIVPLTATVTDLGGTTLTQTQDINVHITSLPAPVVSTPLGDGFLGSADAAQDQYLSGSTGISGDGQTVVVTLGGFTYNAQVNNDGSWTATLPSADLLTLPEGTTPVTVTATDIAGNSVTTSSSLTVDFTAPVLTVAAVATDNALNATEVQQPFTVSGTAPAGEAGQTVTVTLNSVSYTAAVQGDGSWTLDIPAGALAGQPDGSYPLTVTLTDAAGNSSTSTNTLTLAASLPLPQVDTPLQNSYLNAAEAAVPQVFTGNSGVAGSGQSVVINFAGVDYPATVDADGNWTLTLQPAVLQALPEGTQPVLVTVTDAFGNQGVTESAIIVDYSAPVLNVTPVAGDNIINAAEITGSVLFSGTTGAAEAGQTVTVDFINQTYQTQVQADGSWSITLPNSVTQTLADGSYPATVTLLDAAGNPVTQSVTVTVDASAADLPTLTVVAVSGDNFVNQAEAAADVLVTGSSTNLPAGQVVTLTLADQTFTGTVAADGTWSVTVPQAALAALADGTQTFTVSAADVAGNPANNLGQFTLVAQAASLPSVTLDPVSGDGVLNAQEVLNDLTITGSSQNVPEGGTLTVSLGNGLDYAATVNADGSWSVVVPAIDLQTLPQGANSVTVTGSDAAGNPATGSESFTVDTTIPLLDVTTSLGTDAILNQAEALAGLTINGTAEAGLPVTATLSGITYSVVAAADGSYSLTIPAGELQQLPDGPASLVVTVTDGSGNVATQTFPVGIAINTLPSLTLDTPFGDGLVSAAEAAADQVLSGTATNLEAGTTITVTYGSLTFATTLNADNTWNLIIPANTLTPLGDGAEQVLVSAADLAGNPASISTSVEQLVSAVPVAVLNTPFVDGLLNAAEAASDQVISGSTGVTGSGQTVTLTLDGQPITTTVDEGGIWSATLTAEQLSGLSDGTHTLALSVVDRAGNTSDISTDFTAIVNTLPDVTFNLPFGDGIINAVEAAQGGALSGTTGITGAQTVVVNVNGTLYPADVNPDTGDWSLTLSPALLTTLPDGAWPGSVTVTDAVGNTSTLGGDLFIAINNLPVASLNAPFGDAQLNIAEAAAGQTLSGKTGLNGDGQTVTVSIDGGAPIAATVSANGDWTLDLTPAQLQALSDGTHTLLVTASDFADNTSTTSLDFVASLTPLDPVIDTPFGDGVLNIAEAAGVVTITGNTGEVGVGQGAQLTLDLDGISYIGTVDAQGNWTVTLPAGALSGLPSGPHELDVTLIDQAGNIATDVLAFTAVLTAPQPTFSVASGEGVINAAAVASGIVMSGTTGATGAGQTATVTLGGTPYTATVAEDGTWTLPLSSAQLGLLGQGNQPLILDVTDSAGNPARLSDSVLIDTTVPAVDGLVFSAGDTLDYVESFTTQTLSGTTTNAEAGDVITVTIGEATQTGIVAADGSWSVNLTPALLAGLEDAGAIGVTITDLAGNTSGTTLPVAVDLTPPAAPDIAVVALGGDNIINATDAATLALTGRFFRLATGSVGTVTVARADGTVLGSTPISGTDGEWSVSVPNTAASLPDGTQTLTVTLTTATTTLTGTTTVLVDRAAPTLTLDPFTGDNILNAGEQNSGQTLSGTVSAADAGQTVTLTLDGNTYRAVVQADGTWATTVPSSALQALADGSYPITATVSDVAGNTTSQTQTLTVDTAAPLITVEALAGDNILNAADILVTQVLTGTASGAEGQTVGLYLGDGSPLATGVVAANGTFSLDLTPEVLGSLTEGPLVLGLRVGDAAGNTTAATVTVNKVVNSALNLVVDSVFGDNTLNALDTAVAQTISGVATSAGIGATVAVTLGGTTLTADVGQNGQFAIVVPPSVLGLLSDGPLAVDVTLTDAAGNTRTVGQTVTAIVDAVPVVGELTGLFGGDNLLNVAESLAGQTIGGVINAAAGSTVTVTLGTRAYQSVVGADGNWSVTLPAADLTALAGGNLNLGLTVVDPAGNVASSTTTVGIFNLQPTLTLNPIFGDGLLNIADALVNQTISGVVTNAAPGSTVTLSLVNRTVDATVGSNGSFSAVITPDILGTLTSGPLTVGATLNGAAGNTATASAGLTVDVTAPTITLNPLFGDALLNAADATVNQLIGGTVGNAEAGSRVVVSIGSQQYVTTTAADGTFSLALTPSILRTLTDGNLSVGVSVTDAAGNTSSTSGTALVGITNLPTISLNPVFGGDNILNVLEALTTQTISGNVGNVAAGSTVRINVGNIVTTATVGQNGSFSAQLTPDVLGTLLSGNLTVGVSVTDPVGNVASASIGAQVGPRVTPTVTLNTIFGDGVLSAADLSIAQTISGTTTNAATGSAVSVTLGGATYSTTVGSNGAWSLSVPAGSLSGLANGTQTVNATVTDPYGATGTASRTVSVIAQTPPTVTLTSVFGDNAISATDARQAQTITGTTTNAEGSTLRVTLGGTTYTTTVGSNGAWSVSVPAAALAALADGNYTVTASVTNAANNSGSGSAAVSVITHTQPTVTLGSVFGGDGYLNLAEASTNETISGTATNAVGSTVTVNVAGNVLTTTVGSNGTWSVSVPSATLLNISDGSHTVTATVSDAAGNTANASSTFTAVTHNLPLVAVDPVLNLVNFLLFGLTVSGGTLNLPQGSRVRVTLQGVSQTTTVDAFGRYSVHYTSSLLGGLLINLNSIVTVSAVDVAGNTAAVTTTLLLGSLLPVAATAEAQTLMVATASDDVSSLATGDDSSNTTVHTLSALSVSEVASTTAEASDSTLATTALTAGDTTTANAAVVTAESDETAYSIGGLTLDLTTPDSEALGGTGNDVIQLHTLDFLHIDGGAGTDTLQLAGTGQHLDLVALGLKVEHVEIFDLGQSGTNSIRLDLHEAETVKDSPEDTLFIRGADGSQVTLVGDGSTWATTGQRVVDGLTFDVYHNSSLDSSNTLGDVLVQHGIQVHQA</sequence>
<feature type="domain" description="PKD/Chitinase" evidence="2">
    <location>
        <begin position="2003"/>
        <end position="2079"/>
    </location>
</feature>
<dbReference type="NCBIfam" id="NF012196">
    <property type="entry name" value="Ig_like_ice"/>
    <property type="match status" value="15"/>
</dbReference>
<comment type="caution">
    <text evidence="3">The sequence shown here is derived from an EMBL/GenBank/DDBJ whole genome shotgun (WGS) entry which is preliminary data.</text>
</comment>
<accession>A0A2N5DZ04</accession>
<name>A0A2N5DZ04_9GAMM</name>
<dbReference type="InterPro" id="IPR022409">
    <property type="entry name" value="PKD/Chitinase_dom"/>
</dbReference>